<gene>
    <name evidence="1" type="ORF">THTE_3953</name>
</gene>
<proteinExistence type="predicted"/>
<evidence type="ECO:0000313" key="1">
    <source>
        <dbReference type="EMBL" id="ASV76554.1"/>
    </source>
</evidence>
<dbReference type="KEGG" id="ttf:THTE_3953"/>
<dbReference type="Proteomes" id="UP000215086">
    <property type="component" value="Chromosome"/>
</dbReference>
<dbReference type="EMBL" id="CP018477">
    <property type="protein sequence ID" value="ASV76554.1"/>
    <property type="molecule type" value="Genomic_DNA"/>
</dbReference>
<organism evidence="1 2">
    <name type="scientific">Thermogutta terrifontis</name>
    <dbReference type="NCBI Taxonomy" id="1331910"/>
    <lineage>
        <taxon>Bacteria</taxon>
        <taxon>Pseudomonadati</taxon>
        <taxon>Planctomycetota</taxon>
        <taxon>Planctomycetia</taxon>
        <taxon>Pirellulales</taxon>
        <taxon>Thermoguttaceae</taxon>
        <taxon>Thermogutta</taxon>
    </lineage>
</organism>
<reference evidence="1 2" key="1">
    <citation type="journal article" name="Front. Microbiol.">
        <title>Sugar Metabolism of the First Thermophilic Planctomycete Thermogutta terrifontis: Comparative Genomic and Transcriptomic Approaches.</title>
        <authorList>
            <person name="Elcheninov A.G."/>
            <person name="Menzel P."/>
            <person name="Gudbergsdottir S.R."/>
            <person name="Slesarev A.I."/>
            <person name="Kadnikov V.V."/>
            <person name="Krogh A."/>
            <person name="Bonch-Osmolovskaya E.A."/>
            <person name="Peng X."/>
            <person name="Kublanov I.V."/>
        </authorList>
    </citation>
    <scope>NUCLEOTIDE SEQUENCE [LARGE SCALE GENOMIC DNA]</scope>
    <source>
        <strain evidence="1 2">R1</strain>
    </source>
</reference>
<sequence length="41" mass="4373">MEALSGGRGREAFYSTVVEAKAEDVLTSMLLHVLECGSDLS</sequence>
<protein>
    <submittedName>
        <fullName evidence="1">Uncharacterized protein</fullName>
    </submittedName>
</protein>
<name>A0A286RKS4_9BACT</name>
<keyword evidence="2" id="KW-1185">Reference proteome</keyword>
<accession>A0A286RKS4</accession>
<dbReference type="AlphaFoldDB" id="A0A286RKS4"/>
<evidence type="ECO:0000313" key="2">
    <source>
        <dbReference type="Proteomes" id="UP000215086"/>
    </source>
</evidence>